<dbReference type="InterPro" id="IPR003953">
    <property type="entry name" value="FAD-dep_OxRdtase_2_FAD-bd"/>
</dbReference>
<dbReference type="NCBIfam" id="NF005511">
    <property type="entry name" value="PRK07121.1-4"/>
    <property type="match status" value="1"/>
</dbReference>
<organism evidence="6 7">
    <name type="scientific">Microbulbifer taiwanensis</name>
    <dbReference type="NCBI Taxonomy" id="986746"/>
    <lineage>
        <taxon>Bacteria</taxon>
        <taxon>Pseudomonadati</taxon>
        <taxon>Pseudomonadota</taxon>
        <taxon>Gammaproteobacteria</taxon>
        <taxon>Cellvibrionales</taxon>
        <taxon>Microbulbiferaceae</taxon>
        <taxon>Microbulbifer</taxon>
    </lineage>
</organism>
<dbReference type="Proteomes" id="UP001596425">
    <property type="component" value="Unassembled WGS sequence"/>
</dbReference>
<evidence type="ECO:0000313" key="6">
    <source>
        <dbReference type="EMBL" id="MFC6634373.1"/>
    </source>
</evidence>
<evidence type="ECO:0000313" key="7">
    <source>
        <dbReference type="Proteomes" id="UP001596425"/>
    </source>
</evidence>
<proteinExistence type="predicted"/>
<dbReference type="InterPro" id="IPR036188">
    <property type="entry name" value="FAD/NAD-bd_sf"/>
</dbReference>
<dbReference type="Gene3D" id="3.50.50.60">
    <property type="entry name" value="FAD/NAD(P)-binding domain"/>
    <property type="match status" value="2"/>
</dbReference>
<keyword evidence="4" id="KW-0560">Oxidoreductase</keyword>
<evidence type="ECO:0000256" key="2">
    <source>
        <dbReference type="ARBA" id="ARBA00022630"/>
    </source>
</evidence>
<feature type="domain" description="FAD-dependent oxidoreductase 2 FAD-binding" evidence="5">
    <location>
        <begin position="29"/>
        <end position="516"/>
    </location>
</feature>
<accession>A0ABW1YPR2</accession>
<comment type="caution">
    <text evidence="6">The sequence shown here is derived from an EMBL/GenBank/DDBJ whole genome shotgun (WGS) entry which is preliminary data.</text>
</comment>
<evidence type="ECO:0000259" key="5">
    <source>
        <dbReference type="Pfam" id="PF00890"/>
    </source>
</evidence>
<reference evidence="7" key="1">
    <citation type="journal article" date="2019" name="Int. J. Syst. Evol. Microbiol.">
        <title>The Global Catalogue of Microorganisms (GCM) 10K type strain sequencing project: providing services to taxonomists for standard genome sequencing and annotation.</title>
        <authorList>
            <consortium name="The Broad Institute Genomics Platform"/>
            <consortium name="The Broad Institute Genome Sequencing Center for Infectious Disease"/>
            <person name="Wu L."/>
            <person name="Ma J."/>
        </authorList>
    </citation>
    <scope>NUCLEOTIDE SEQUENCE [LARGE SCALE GENOMIC DNA]</scope>
    <source>
        <strain evidence="7">CGMCC 1.13718</strain>
    </source>
</reference>
<comment type="cofactor">
    <cofactor evidence="1">
        <name>FAD</name>
        <dbReference type="ChEBI" id="CHEBI:57692"/>
    </cofactor>
</comment>
<keyword evidence="3" id="KW-0274">FAD</keyword>
<keyword evidence="2" id="KW-0285">Flavoprotein</keyword>
<gene>
    <name evidence="6" type="ORF">ACFQBM_13815</name>
</gene>
<dbReference type="InterPro" id="IPR027477">
    <property type="entry name" value="Succ_DH/fumarate_Rdtase_cat_sf"/>
</dbReference>
<name>A0ABW1YPR2_9GAMM</name>
<dbReference type="PANTHER" id="PTHR43400:SF10">
    <property type="entry name" value="3-OXOSTEROID 1-DEHYDROGENASE"/>
    <property type="match status" value="1"/>
</dbReference>
<protein>
    <submittedName>
        <fullName evidence="6">FAD-binding protein</fullName>
    </submittedName>
</protein>
<sequence length="564" mass="60964">MNAELLRAQVAAPLRIDSADAIDWHGETDIAVVGYGAAGACAALEAAEQGADVRVLDRLDGGGASALSGGVVYAGGGTEFQRRAGENDSVENMLEYLKRETGGVVSEQTLRRFCSDSIANLDWLQHCGVPFDGTAYDKKTSYPPEGYFLYYSGNELCAPYRDLAQPVRRGHRVRGEHFTGRVLFDCLHRAVQGRGNIRVENHCEVSRLILDRRGHVLGLEYLQAPRNRAVRKLMRILNRFANRFVVLEPRIGSAVRRLVHWLRKRGSIQRLRVSRGVILAAGGFIFQRRLLQQYAPAYINIRPLGEDCNGSGIALGASVGGTVEHMHRISAWRFFAPPDCLLKGLVVDGRGQRICNEDLYGATTADRVTEAGGRAFLILDEKLMREARAEARPGKMPWHQWLPARLFLHASSSRAGDPASLAQRCGFDSAALKHTLDSYNTGAAAGRDFLGKAEQYLQPLGPGPYYAIDISVHNTRVPCPAITLGGLVVDEDSGAVLDEKGGAIGGLYAAGRNAVGICSHSYISGLSLADCVFSGRRAARSVASAAAQSAAAPIDKKAEAVDVA</sequence>
<dbReference type="Pfam" id="PF00890">
    <property type="entry name" value="FAD_binding_2"/>
    <property type="match status" value="1"/>
</dbReference>
<evidence type="ECO:0000256" key="4">
    <source>
        <dbReference type="ARBA" id="ARBA00023002"/>
    </source>
</evidence>
<dbReference type="Gene3D" id="3.90.700.10">
    <property type="entry name" value="Succinate dehydrogenase/fumarate reductase flavoprotein, catalytic domain"/>
    <property type="match status" value="1"/>
</dbReference>
<keyword evidence="7" id="KW-1185">Reference proteome</keyword>
<dbReference type="InterPro" id="IPR050315">
    <property type="entry name" value="FAD-oxidoreductase_2"/>
</dbReference>
<dbReference type="EMBL" id="JBHSVR010000001">
    <property type="protein sequence ID" value="MFC6634373.1"/>
    <property type="molecule type" value="Genomic_DNA"/>
</dbReference>
<evidence type="ECO:0000256" key="3">
    <source>
        <dbReference type="ARBA" id="ARBA00022827"/>
    </source>
</evidence>
<dbReference type="RefSeq" id="WP_193193171.1">
    <property type="nucleotide sequence ID" value="NZ_JACZFR010000040.1"/>
</dbReference>
<dbReference type="SUPFAM" id="SSF51905">
    <property type="entry name" value="FAD/NAD(P)-binding domain"/>
    <property type="match status" value="1"/>
</dbReference>
<dbReference type="PANTHER" id="PTHR43400">
    <property type="entry name" value="FUMARATE REDUCTASE"/>
    <property type="match status" value="1"/>
</dbReference>
<evidence type="ECO:0000256" key="1">
    <source>
        <dbReference type="ARBA" id="ARBA00001974"/>
    </source>
</evidence>
<dbReference type="SUPFAM" id="SSF56425">
    <property type="entry name" value="Succinate dehydrogenase/fumarate reductase flavoprotein, catalytic domain"/>
    <property type="match status" value="1"/>
</dbReference>
<dbReference type="PRINTS" id="PR00411">
    <property type="entry name" value="PNDRDTASEI"/>
</dbReference>